<dbReference type="PANTHER" id="PTHR35796:SF3">
    <property type="entry name" value="BHLH DOMAIN-CONTAINING PROTEIN"/>
    <property type="match status" value="1"/>
</dbReference>
<keyword evidence="2" id="KW-0378">Hydrolase</keyword>
<sequence length="140" mass="15849">MCYTIEKYQRSHIMGLFSGLLGNASQMDNDKIEQELEHVLLDNEQVEMAFSLVRDLIVFTEYRLILVDKQGMTGKKVSYKSIPYRSISRFTVETSGHFDLDAELKIWISSAVEPAEILQFKSDKSVIAIQKALASAVLGK</sequence>
<dbReference type="InterPro" id="IPR037063">
    <property type="entry name" value="PHb_sf"/>
</dbReference>
<organism evidence="2 3">
    <name type="scientific">Streptococcus suis (strain GZ1)</name>
    <dbReference type="NCBI Taxonomy" id="423211"/>
    <lineage>
        <taxon>Bacteria</taxon>
        <taxon>Bacillati</taxon>
        <taxon>Bacillota</taxon>
        <taxon>Bacilli</taxon>
        <taxon>Lactobacillales</taxon>
        <taxon>Streptococcaceae</taxon>
        <taxon>Streptococcus</taxon>
    </lineage>
</organism>
<dbReference type="AlphaFoldDB" id="D5AJ48"/>
<dbReference type="InterPro" id="IPR012544">
    <property type="entry name" value="PHb"/>
</dbReference>
<dbReference type="HOGENOM" id="CLU_137895_0_0_9"/>
<dbReference type="EMBL" id="CP000837">
    <property type="protein sequence ID" value="ADE31863.1"/>
    <property type="molecule type" value="Genomic_DNA"/>
</dbReference>
<keyword evidence="2" id="KW-0067">ATP-binding</keyword>
<evidence type="ECO:0000313" key="2">
    <source>
        <dbReference type="EMBL" id="ADE31863.1"/>
    </source>
</evidence>
<dbReference type="Pfam" id="PF08000">
    <property type="entry name" value="bPH_1"/>
    <property type="match status" value="1"/>
</dbReference>
<gene>
    <name evidence="2" type="ordered locus">SSGZ1_1407</name>
</gene>
<name>D5AJ48_STRGZ</name>
<dbReference type="PANTHER" id="PTHR35796">
    <property type="entry name" value="HYPOTHETICAL CYTOSOLIC PROTEIN"/>
    <property type="match status" value="1"/>
</dbReference>
<accession>D5AJ48</accession>
<keyword evidence="2" id="KW-0547">Nucleotide-binding</keyword>
<reference evidence="2 3" key="1">
    <citation type="journal article" date="2009" name="J. Infect. Dis.">
        <title>Clinical, experimental, and genomic differences between intermediately pathogenic, highly pathogenic, and epidemic Streptococcus suis.</title>
        <authorList>
            <person name="Ye C."/>
            <person name="Zheng H."/>
            <person name="Zhang J."/>
            <person name="Jing H."/>
            <person name="Wang L."/>
            <person name="Xiong Y."/>
            <person name="Wang W."/>
            <person name="Zhou Z."/>
            <person name="Sun Q."/>
            <person name="Luo X."/>
            <person name="Du H."/>
            <person name="Gottschalk M."/>
            <person name="Xu J."/>
        </authorList>
    </citation>
    <scope>NUCLEOTIDE SEQUENCE [LARGE SCALE GENOMIC DNA]</scope>
    <source>
        <strain evidence="2 3">GZ1</strain>
    </source>
</reference>
<proteinExistence type="predicted"/>
<dbReference type="KEGG" id="ssw:SSGZ1_1407"/>
<dbReference type="Gene3D" id="2.30.29.50">
    <property type="entry name" value="Bacterial Pleckstrin homology domain"/>
    <property type="match status" value="1"/>
</dbReference>
<dbReference type="SUPFAM" id="SSF50729">
    <property type="entry name" value="PH domain-like"/>
    <property type="match status" value="1"/>
</dbReference>
<evidence type="ECO:0000313" key="3">
    <source>
        <dbReference type="Proteomes" id="UP000002359"/>
    </source>
</evidence>
<keyword evidence="2" id="KW-0347">Helicase</keyword>
<dbReference type="CDD" id="cd13225">
    <property type="entry name" value="PH-like_bacteria"/>
    <property type="match status" value="1"/>
</dbReference>
<protein>
    <submittedName>
        <fullName evidence="2">Superfamily I DNA and RNA helicase</fullName>
    </submittedName>
</protein>
<evidence type="ECO:0000259" key="1">
    <source>
        <dbReference type="Pfam" id="PF08000"/>
    </source>
</evidence>
<feature type="domain" description="Bacterial Pleckstrin homology" evidence="1">
    <location>
        <begin position="15"/>
        <end position="136"/>
    </location>
</feature>
<dbReference type="PATRIC" id="fig|423211.3.peg.1388"/>
<dbReference type="Proteomes" id="UP000002359">
    <property type="component" value="Chromosome"/>
</dbReference>
<dbReference type="GO" id="GO:0004386">
    <property type="term" value="F:helicase activity"/>
    <property type="evidence" value="ECO:0007669"/>
    <property type="project" value="UniProtKB-KW"/>
</dbReference>